<dbReference type="Pfam" id="PF03734">
    <property type="entry name" value="YkuD"/>
    <property type="match status" value="1"/>
</dbReference>
<comment type="caution">
    <text evidence="4">The sequence shown here is derived from an EMBL/GenBank/DDBJ whole genome shotgun (WGS) entry which is preliminary data.</text>
</comment>
<evidence type="ECO:0000313" key="4">
    <source>
        <dbReference type="EMBL" id="ODS03774.1"/>
    </source>
</evidence>
<protein>
    <submittedName>
        <fullName evidence="4">Uncharacterized protein</fullName>
    </submittedName>
</protein>
<dbReference type="CDD" id="cd16913">
    <property type="entry name" value="YkuD_like"/>
    <property type="match status" value="1"/>
</dbReference>
<name>A0A1E3WD68_9HYPH</name>
<evidence type="ECO:0000259" key="3">
    <source>
        <dbReference type="Pfam" id="PF20142"/>
    </source>
</evidence>
<feature type="region of interest" description="Disordered" evidence="1">
    <location>
        <begin position="40"/>
        <end position="463"/>
    </location>
</feature>
<feature type="compositionally biased region" description="Acidic residues" evidence="1">
    <location>
        <begin position="183"/>
        <end position="200"/>
    </location>
</feature>
<dbReference type="InterPro" id="IPR052905">
    <property type="entry name" value="LD-transpeptidase_YkuD-like"/>
</dbReference>
<feature type="domain" description="L,D-TPase catalytic" evidence="2">
    <location>
        <begin position="662"/>
        <end position="731"/>
    </location>
</feature>
<organism evidence="4 5">
    <name type="scientific">Methyloceanibacter marginalis</name>
    <dbReference type="NCBI Taxonomy" id="1774971"/>
    <lineage>
        <taxon>Bacteria</taxon>
        <taxon>Pseudomonadati</taxon>
        <taxon>Pseudomonadota</taxon>
        <taxon>Alphaproteobacteria</taxon>
        <taxon>Hyphomicrobiales</taxon>
        <taxon>Hyphomicrobiaceae</taxon>
        <taxon>Methyloceanibacter</taxon>
    </lineage>
</organism>
<feature type="compositionally biased region" description="Acidic residues" evidence="1">
    <location>
        <begin position="435"/>
        <end position="450"/>
    </location>
</feature>
<dbReference type="EMBL" id="LPWD01000051">
    <property type="protein sequence ID" value="ODS03774.1"/>
    <property type="molecule type" value="Genomic_DNA"/>
</dbReference>
<sequence length="750" mass="79247">MTAGVSAAAVSPEIADNSEAMVVVGTASAASVALALPAPERKEAAAETQAPEIETAAMEPAATEDNSSEALETAEAAPEEDAETKTTAVSDEQPNESVSAAGSTDATESTEAAEPEEASAETAEAPAAQDSEEAQDTNEPVEEAEPVETAKADADLDEGDAKPTGAVETAASDAPPEMTAEAEPVETDADDETAMTDESEDPRPTEAKQGDIDGDETPADTAETAPAETAPTEPKEDERLAEIAAVAPPAIETSENAEDGTPATALEDTEPAAIETAKIEAVADPEEAAEPAETPEQAKTPPYDASVVLDVSPPPDEVLAAVVTPVADATPSNDDEEETKAEDEEPDKETKVAALTPPSAPAPGQEATEEETPTVEALDTVPSEDEKVEDEKVEDEKVEDEKVEAEEAPAENASADADAEKVADENAASSKSGESSEETSEAPSDEEAVAEEAAPPPPPPAHPVVAVIRAKLEKPGQYKSAAASDLKALTELYGAREEPPLWITESGFSDKAKAIMAEIRKADDWGLQASSFELPAADAAPATEDAQADAEIELSIAILSYARDAQIGRLSPSQVSKLFDQHPTLRDPKTVLTEMAASGAPDKYLLSLHPQHVPFKRLQEALVRARDSAKATGRRPEDDRKVQLIVINMERWRWLPRQLGNYHVWNNVPEFNVRVIKGDQVIYQEKTIVGQYKYATPFFSAPMRNIVFHPNWTVPPTIIKEDLAPKLQGPAVAASSATPRMPFYAATDSR</sequence>
<dbReference type="Proteomes" id="UP000095042">
    <property type="component" value="Unassembled WGS sequence"/>
</dbReference>
<dbReference type="InterPro" id="IPR005490">
    <property type="entry name" value="LD_TPept_cat_dom"/>
</dbReference>
<evidence type="ECO:0000313" key="5">
    <source>
        <dbReference type="Proteomes" id="UP000095042"/>
    </source>
</evidence>
<keyword evidence="5" id="KW-1185">Reference proteome</keyword>
<feature type="compositionally biased region" description="Basic and acidic residues" evidence="1">
    <location>
        <begin position="201"/>
        <end position="211"/>
    </location>
</feature>
<feature type="domain" description="L,D-transpeptidase scaffold" evidence="3">
    <location>
        <begin position="487"/>
        <end position="622"/>
    </location>
</feature>
<dbReference type="GO" id="GO:0016740">
    <property type="term" value="F:transferase activity"/>
    <property type="evidence" value="ECO:0007669"/>
    <property type="project" value="InterPro"/>
</dbReference>
<dbReference type="InterPro" id="IPR045380">
    <property type="entry name" value="LD_TPept_scaffold_dom"/>
</dbReference>
<accession>A0A1E3WD68</accession>
<dbReference type="Pfam" id="PF20142">
    <property type="entry name" value="Scaffold"/>
    <property type="match status" value="1"/>
</dbReference>
<dbReference type="RefSeq" id="WP_069623029.1">
    <property type="nucleotide sequence ID" value="NZ_LPWD01000051.1"/>
</dbReference>
<dbReference type="PANTHER" id="PTHR41533:SF2">
    <property type="entry name" value="BLR7131 PROTEIN"/>
    <property type="match status" value="1"/>
</dbReference>
<evidence type="ECO:0000259" key="2">
    <source>
        <dbReference type="Pfam" id="PF03734"/>
    </source>
</evidence>
<dbReference type="AlphaFoldDB" id="A0A1E3WD68"/>
<feature type="compositionally biased region" description="Low complexity" evidence="1">
    <location>
        <begin position="242"/>
        <end position="252"/>
    </location>
</feature>
<gene>
    <name evidence="4" type="ORF">AUC71_07790</name>
</gene>
<reference evidence="4 5" key="1">
    <citation type="journal article" date="2016" name="Environ. Microbiol.">
        <title>New Methyloceanibacter diversity from North Sea sediments includes methanotroph containing solely the soluble methane monooxygenase.</title>
        <authorList>
            <person name="Vekeman B."/>
            <person name="Kerckhof F.M."/>
            <person name="Cremers G."/>
            <person name="de Vos P."/>
            <person name="Vandamme P."/>
            <person name="Boon N."/>
            <person name="Op den Camp H.J."/>
            <person name="Heylen K."/>
        </authorList>
    </citation>
    <scope>NUCLEOTIDE SEQUENCE [LARGE SCALE GENOMIC DNA]</scope>
    <source>
        <strain evidence="4 5">R-67177</strain>
    </source>
</reference>
<feature type="compositionally biased region" description="Polar residues" evidence="1">
    <location>
        <begin position="89"/>
        <end position="98"/>
    </location>
</feature>
<feature type="compositionally biased region" description="Low complexity" evidence="1">
    <location>
        <begin position="291"/>
        <end position="302"/>
    </location>
</feature>
<evidence type="ECO:0000256" key="1">
    <source>
        <dbReference type="SAM" id="MobiDB-lite"/>
    </source>
</evidence>
<feature type="compositionally biased region" description="Low complexity" evidence="1">
    <location>
        <begin position="219"/>
        <end position="232"/>
    </location>
</feature>
<feature type="compositionally biased region" description="Acidic residues" evidence="1">
    <location>
        <begin position="382"/>
        <end position="409"/>
    </location>
</feature>
<feature type="compositionally biased region" description="Acidic residues" evidence="1">
    <location>
        <begin position="333"/>
        <end position="347"/>
    </location>
</feature>
<feature type="compositionally biased region" description="Acidic residues" evidence="1">
    <location>
        <begin position="130"/>
        <end position="146"/>
    </location>
</feature>
<proteinExistence type="predicted"/>
<dbReference type="PANTHER" id="PTHR41533">
    <property type="entry name" value="L,D-TRANSPEPTIDASE HI_1667-RELATED"/>
    <property type="match status" value="1"/>
</dbReference>
<feature type="compositionally biased region" description="Low complexity" evidence="1">
    <location>
        <begin position="318"/>
        <end position="331"/>
    </location>
</feature>
<feature type="compositionally biased region" description="Low complexity" evidence="1">
    <location>
        <begin position="99"/>
        <end position="110"/>
    </location>
</feature>
<dbReference type="OrthoDB" id="9778545at2"/>